<dbReference type="AlphaFoldDB" id="A0A9P5Q6I8"/>
<reference evidence="3" key="1">
    <citation type="submission" date="2020-11" db="EMBL/GenBank/DDBJ databases">
        <authorList>
            <consortium name="DOE Joint Genome Institute"/>
            <person name="Ahrendt S."/>
            <person name="Riley R."/>
            <person name="Andreopoulos W."/>
            <person name="Labutti K."/>
            <person name="Pangilinan J."/>
            <person name="Ruiz-Duenas F.J."/>
            <person name="Barrasa J.M."/>
            <person name="Sanchez-Garcia M."/>
            <person name="Camarero S."/>
            <person name="Miyauchi S."/>
            <person name="Serrano A."/>
            <person name="Linde D."/>
            <person name="Babiker R."/>
            <person name="Drula E."/>
            <person name="Ayuso-Fernandez I."/>
            <person name="Pacheco R."/>
            <person name="Padilla G."/>
            <person name="Ferreira P."/>
            <person name="Barriuso J."/>
            <person name="Kellner H."/>
            <person name="Castanera R."/>
            <person name="Alfaro M."/>
            <person name="Ramirez L."/>
            <person name="Pisabarro A.G."/>
            <person name="Kuo A."/>
            <person name="Tritt A."/>
            <person name="Lipzen A."/>
            <person name="He G."/>
            <person name="Yan M."/>
            <person name="Ng V."/>
            <person name="Cullen D."/>
            <person name="Martin F."/>
            <person name="Rosso M.-N."/>
            <person name="Henrissat B."/>
            <person name="Hibbett D."/>
            <person name="Martinez A.T."/>
            <person name="Grigoriev I.V."/>
        </authorList>
    </citation>
    <scope>NUCLEOTIDE SEQUENCE</scope>
    <source>
        <strain evidence="3">AH 40177</strain>
    </source>
</reference>
<protein>
    <submittedName>
        <fullName evidence="3">Protein-tyrosine phosphatase-like protein</fullName>
    </submittedName>
</protein>
<keyword evidence="1" id="KW-0812">Transmembrane</keyword>
<dbReference type="GO" id="GO:0004721">
    <property type="term" value="F:phosphoprotein phosphatase activity"/>
    <property type="evidence" value="ECO:0007669"/>
    <property type="project" value="InterPro"/>
</dbReference>
<dbReference type="PANTHER" id="PTHR31126:SF1">
    <property type="entry name" value="TYROSINE SPECIFIC PROTEIN PHOSPHATASES DOMAIN-CONTAINING PROTEIN"/>
    <property type="match status" value="1"/>
</dbReference>
<keyword evidence="1" id="KW-0472">Membrane</keyword>
<feature type="transmembrane region" description="Helical" evidence="1">
    <location>
        <begin position="269"/>
        <end position="288"/>
    </location>
</feature>
<dbReference type="InterPro" id="IPR000387">
    <property type="entry name" value="Tyr_Pase_dom"/>
</dbReference>
<evidence type="ECO:0000313" key="3">
    <source>
        <dbReference type="EMBL" id="KAF9076016.1"/>
    </source>
</evidence>
<dbReference type="SUPFAM" id="SSF52799">
    <property type="entry name" value="(Phosphotyrosine protein) phosphatases II"/>
    <property type="match status" value="1"/>
</dbReference>
<dbReference type="PANTHER" id="PTHR31126">
    <property type="entry name" value="TYROSINE-PROTEIN PHOSPHATASE"/>
    <property type="match status" value="1"/>
</dbReference>
<dbReference type="InterPro" id="IPR016130">
    <property type="entry name" value="Tyr_Pase_AS"/>
</dbReference>
<sequence length="293" mass="33139">MQHPLPCPPFVDVEGVVNIRSVGRYTTTAGRAVKPNIIYRSGDVSSITERGRKQFSELGVHIVFDFRADAEIKDFDSSTPPIEGVKMIRTPAGIQRAFDPVSVAMRLKHWEENELEAFLSLYEEILETGKDAFKTVFLHLRDHPEEPCLVHCTAGKDRTGIFTTLLLLILGVEDRHIVDEYALTTIGLEPALPMLTRKMEKVAVYRENWKGMQNMGSSKPETMTAVLQLIQTKYDGAEGYFKTHLNLNGEDIAKIRKNFLVNGKSRLDFRLSPIFFTSILSIAVYLGFKYSRP</sequence>
<organism evidence="3 4">
    <name type="scientific">Rhodocollybia butyracea</name>
    <dbReference type="NCBI Taxonomy" id="206335"/>
    <lineage>
        <taxon>Eukaryota</taxon>
        <taxon>Fungi</taxon>
        <taxon>Dikarya</taxon>
        <taxon>Basidiomycota</taxon>
        <taxon>Agaricomycotina</taxon>
        <taxon>Agaricomycetes</taxon>
        <taxon>Agaricomycetidae</taxon>
        <taxon>Agaricales</taxon>
        <taxon>Marasmiineae</taxon>
        <taxon>Omphalotaceae</taxon>
        <taxon>Rhodocollybia</taxon>
    </lineage>
</organism>
<dbReference type="Proteomes" id="UP000772434">
    <property type="component" value="Unassembled WGS sequence"/>
</dbReference>
<keyword evidence="1" id="KW-1133">Transmembrane helix</keyword>
<dbReference type="Pfam" id="PF13350">
    <property type="entry name" value="Y_phosphatase3"/>
    <property type="match status" value="1"/>
</dbReference>
<dbReference type="EMBL" id="JADNRY010000007">
    <property type="protein sequence ID" value="KAF9076016.1"/>
    <property type="molecule type" value="Genomic_DNA"/>
</dbReference>
<evidence type="ECO:0000259" key="2">
    <source>
        <dbReference type="PROSITE" id="PS50056"/>
    </source>
</evidence>
<dbReference type="PROSITE" id="PS00383">
    <property type="entry name" value="TYR_PHOSPHATASE_1"/>
    <property type="match status" value="1"/>
</dbReference>
<proteinExistence type="predicted"/>
<dbReference type="PROSITE" id="PS50056">
    <property type="entry name" value="TYR_PHOSPHATASE_2"/>
    <property type="match status" value="1"/>
</dbReference>
<dbReference type="InterPro" id="IPR026893">
    <property type="entry name" value="Tyr/Ser_Pase_IphP-type"/>
</dbReference>
<accession>A0A9P5Q6I8</accession>
<dbReference type="InterPro" id="IPR029021">
    <property type="entry name" value="Prot-tyrosine_phosphatase-like"/>
</dbReference>
<dbReference type="OrthoDB" id="9988524at2759"/>
<dbReference type="Gene3D" id="3.90.190.10">
    <property type="entry name" value="Protein tyrosine phosphatase superfamily"/>
    <property type="match status" value="1"/>
</dbReference>
<keyword evidence="4" id="KW-1185">Reference proteome</keyword>
<feature type="domain" description="Tyrosine specific protein phosphatases" evidence="2">
    <location>
        <begin position="116"/>
        <end position="179"/>
    </location>
</feature>
<evidence type="ECO:0000313" key="4">
    <source>
        <dbReference type="Proteomes" id="UP000772434"/>
    </source>
</evidence>
<gene>
    <name evidence="3" type="ORF">BDP27DRAFT_1211215</name>
</gene>
<name>A0A9P5Q6I8_9AGAR</name>
<comment type="caution">
    <text evidence="3">The sequence shown here is derived from an EMBL/GenBank/DDBJ whole genome shotgun (WGS) entry which is preliminary data.</text>
</comment>
<evidence type="ECO:0000256" key="1">
    <source>
        <dbReference type="SAM" id="Phobius"/>
    </source>
</evidence>